<keyword evidence="6 10" id="KW-0472">Membrane</keyword>
<keyword evidence="10" id="KW-0552">Olfaction</keyword>
<dbReference type="InterPro" id="IPR017452">
    <property type="entry name" value="GPCR_Rhodpsn_7TM"/>
</dbReference>
<dbReference type="GO" id="GO:0004930">
    <property type="term" value="F:G protein-coupled receptor activity"/>
    <property type="evidence" value="ECO:0007669"/>
    <property type="project" value="UniProtKB-KW"/>
</dbReference>
<name>A0A1U7S7D6_ALLSI</name>
<evidence type="ECO:0000256" key="1">
    <source>
        <dbReference type="ARBA" id="ARBA00002936"/>
    </source>
</evidence>
<dbReference type="FunFam" id="1.20.1070.10:FF:000003">
    <property type="entry name" value="Olfactory receptor"/>
    <property type="match status" value="1"/>
</dbReference>
<feature type="transmembrane region" description="Helical" evidence="10">
    <location>
        <begin position="60"/>
        <end position="78"/>
    </location>
</feature>
<dbReference type="InterPro" id="IPR000276">
    <property type="entry name" value="GPCR_Rhodpsn"/>
</dbReference>
<keyword evidence="4 10" id="KW-1133">Transmembrane helix</keyword>
<keyword evidence="5 9" id="KW-0297">G-protein coupled receptor</keyword>
<feature type="transmembrane region" description="Helical" evidence="10">
    <location>
        <begin position="25"/>
        <end position="48"/>
    </location>
</feature>
<gene>
    <name evidence="13" type="primary">LOC102379871</name>
</gene>
<dbReference type="Pfam" id="PF13853">
    <property type="entry name" value="7tm_4"/>
    <property type="match status" value="1"/>
</dbReference>
<evidence type="ECO:0000256" key="8">
    <source>
        <dbReference type="ARBA" id="ARBA00023224"/>
    </source>
</evidence>
<evidence type="ECO:0000256" key="7">
    <source>
        <dbReference type="ARBA" id="ARBA00023170"/>
    </source>
</evidence>
<evidence type="ECO:0000313" key="12">
    <source>
        <dbReference type="Proteomes" id="UP000189705"/>
    </source>
</evidence>
<evidence type="ECO:0000256" key="4">
    <source>
        <dbReference type="ARBA" id="ARBA00022989"/>
    </source>
</evidence>
<dbReference type="KEGG" id="asn:102379871"/>
<feature type="domain" description="G-protein coupled receptors family 1 profile" evidence="11">
    <location>
        <begin position="41"/>
        <end position="290"/>
    </location>
</feature>
<comment type="function">
    <text evidence="1">Odorant receptor.</text>
</comment>
<dbReference type="GO" id="GO:0004984">
    <property type="term" value="F:olfactory receptor activity"/>
    <property type="evidence" value="ECO:0007669"/>
    <property type="project" value="InterPro"/>
</dbReference>
<dbReference type="PROSITE" id="PS50262">
    <property type="entry name" value="G_PROTEIN_RECEP_F1_2"/>
    <property type="match status" value="1"/>
</dbReference>
<keyword evidence="7 9" id="KW-0675">Receptor</keyword>
<dbReference type="Gene3D" id="1.20.1070.10">
    <property type="entry name" value="Rhodopsin 7-helix transmembrane proteins"/>
    <property type="match status" value="1"/>
</dbReference>
<evidence type="ECO:0000256" key="10">
    <source>
        <dbReference type="RuleBase" id="RU363047"/>
    </source>
</evidence>
<dbReference type="GeneID" id="102379871"/>
<protein>
    <recommendedName>
        <fullName evidence="10">Olfactory receptor</fullName>
    </recommendedName>
</protein>
<feature type="transmembrane region" description="Helical" evidence="10">
    <location>
        <begin position="98"/>
        <end position="118"/>
    </location>
</feature>
<feature type="transmembrane region" description="Helical" evidence="10">
    <location>
        <begin position="198"/>
        <end position="225"/>
    </location>
</feature>
<evidence type="ECO:0000256" key="2">
    <source>
        <dbReference type="ARBA" id="ARBA00004141"/>
    </source>
</evidence>
<dbReference type="InParanoid" id="A0A1U7S7D6"/>
<proteinExistence type="inferred from homology"/>
<dbReference type="AlphaFoldDB" id="A0A1U7S7D6"/>
<comment type="subcellular location">
    <subcellularLocation>
        <location evidence="10">Cell membrane</location>
        <topology evidence="10">Multi-pass membrane protein</topology>
    </subcellularLocation>
    <subcellularLocation>
        <location evidence="2">Membrane</location>
        <topology evidence="2">Multi-pass membrane protein</topology>
    </subcellularLocation>
</comment>
<organism evidence="12 13">
    <name type="scientific">Alligator sinensis</name>
    <name type="common">Chinese alligator</name>
    <dbReference type="NCBI Taxonomy" id="38654"/>
    <lineage>
        <taxon>Eukaryota</taxon>
        <taxon>Metazoa</taxon>
        <taxon>Chordata</taxon>
        <taxon>Craniata</taxon>
        <taxon>Vertebrata</taxon>
        <taxon>Euteleostomi</taxon>
        <taxon>Archelosauria</taxon>
        <taxon>Archosauria</taxon>
        <taxon>Crocodylia</taxon>
        <taxon>Alligatoridae</taxon>
        <taxon>Alligatorinae</taxon>
        <taxon>Alligator</taxon>
    </lineage>
</organism>
<evidence type="ECO:0000256" key="6">
    <source>
        <dbReference type="ARBA" id="ARBA00023136"/>
    </source>
</evidence>
<evidence type="ECO:0000313" key="13">
    <source>
        <dbReference type="RefSeq" id="XP_006036120.1"/>
    </source>
</evidence>
<dbReference type="SMART" id="SM01381">
    <property type="entry name" value="7TM_GPCR_Srsx"/>
    <property type="match status" value="1"/>
</dbReference>
<dbReference type="Proteomes" id="UP000189705">
    <property type="component" value="Unplaced"/>
</dbReference>
<dbReference type="PANTHER" id="PTHR48018">
    <property type="entry name" value="OLFACTORY RECEPTOR"/>
    <property type="match status" value="1"/>
</dbReference>
<dbReference type="PRINTS" id="PR00245">
    <property type="entry name" value="OLFACTORYR"/>
</dbReference>
<sequence length="312" mass="35477">MTERNHTEAIEFLLLGFIGDPKLEILLFVFFLFIYMVILLGNLGMIMLIRIQSQLHTPMYFFISNLALLDVVLSTIIAPKMLMTLLATSKTISFTGCGVQSFLFCFALTCECCLLAVMAYDRFIAICSPLLYPVIMSKWFCMLLVLTSHLVGYVHAIIQTITIFSLSFCQSSTINHFFCDTPPLLKLSCSNTYIPDTFHFIFCTLLVASTILIILISYIYILVAILRISSAQGRHKAFSTCASHLTAVTIFYGTGSFMYLRPSSKHIMDQDKIISVFYTLAIPMVNPMIYSLRNKEVKEAFKRTLKRKFYSQ</sequence>
<dbReference type="GO" id="GO:0005886">
    <property type="term" value="C:plasma membrane"/>
    <property type="evidence" value="ECO:0007669"/>
    <property type="project" value="UniProtKB-SubCell"/>
</dbReference>
<keyword evidence="10" id="KW-0716">Sensory transduction</keyword>
<accession>A0A1U7S7D6</accession>
<feature type="transmembrane region" description="Helical" evidence="10">
    <location>
        <begin position="139"/>
        <end position="158"/>
    </location>
</feature>
<keyword evidence="10" id="KW-1003">Cell membrane</keyword>
<keyword evidence="3 9" id="KW-0812">Transmembrane</keyword>
<dbReference type="CDD" id="cd15230">
    <property type="entry name" value="7tmA_OR5-like"/>
    <property type="match status" value="1"/>
</dbReference>
<feature type="transmembrane region" description="Helical" evidence="10">
    <location>
        <begin position="272"/>
        <end position="292"/>
    </location>
</feature>
<reference evidence="13" key="1">
    <citation type="submission" date="2025-08" db="UniProtKB">
        <authorList>
            <consortium name="RefSeq"/>
        </authorList>
    </citation>
    <scope>IDENTIFICATION</scope>
</reference>
<feature type="transmembrane region" description="Helical" evidence="10">
    <location>
        <begin position="237"/>
        <end position="260"/>
    </location>
</feature>
<evidence type="ECO:0000256" key="9">
    <source>
        <dbReference type="RuleBase" id="RU000688"/>
    </source>
</evidence>
<evidence type="ECO:0000256" key="3">
    <source>
        <dbReference type="ARBA" id="ARBA00022692"/>
    </source>
</evidence>
<keyword evidence="8 9" id="KW-0807">Transducer</keyword>
<evidence type="ECO:0000256" key="5">
    <source>
        <dbReference type="ARBA" id="ARBA00023040"/>
    </source>
</evidence>
<dbReference type="PROSITE" id="PS00237">
    <property type="entry name" value="G_PROTEIN_RECEP_F1_1"/>
    <property type="match status" value="1"/>
</dbReference>
<keyword evidence="12" id="KW-1185">Reference proteome</keyword>
<dbReference type="PRINTS" id="PR00237">
    <property type="entry name" value="GPCRRHODOPSN"/>
</dbReference>
<evidence type="ECO:0000259" key="11">
    <source>
        <dbReference type="PROSITE" id="PS50262"/>
    </source>
</evidence>
<dbReference type="SUPFAM" id="SSF81321">
    <property type="entry name" value="Family A G protein-coupled receptor-like"/>
    <property type="match status" value="1"/>
</dbReference>
<comment type="similarity">
    <text evidence="9">Belongs to the G-protein coupled receptor 1 family.</text>
</comment>
<dbReference type="InterPro" id="IPR000725">
    <property type="entry name" value="Olfact_rcpt"/>
</dbReference>
<dbReference type="RefSeq" id="XP_006036120.1">
    <property type="nucleotide sequence ID" value="XM_006036058.1"/>
</dbReference>